<feature type="chain" id="PRO_5044822498" evidence="5">
    <location>
        <begin position="22"/>
        <end position="165"/>
    </location>
</feature>
<evidence type="ECO:0000256" key="5">
    <source>
        <dbReference type="SAM" id="SignalP"/>
    </source>
</evidence>
<dbReference type="GO" id="GO:0009289">
    <property type="term" value="C:pilus"/>
    <property type="evidence" value="ECO:0007669"/>
    <property type="project" value="UniProtKB-SubCell"/>
</dbReference>
<name>A0ABC9IMZ8_SERMA</name>
<dbReference type="PANTHER" id="PTHR33420">
    <property type="entry name" value="FIMBRIAL SUBUNIT ELFA-RELATED"/>
    <property type="match status" value="1"/>
</dbReference>
<comment type="subcellular location">
    <subcellularLocation>
        <location evidence="1">Fimbrium</location>
    </subcellularLocation>
</comment>
<evidence type="ECO:0000313" key="8">
    <source>
        <dbReference type="Proteomes" id="UP000018979"/>
    </source>
</evidence>
<reference evidence="7 8" key="1">
    <citation type="submission" date="2013-06" db="EMBL/GenBank/DDBJ databases">
        <authorList>
            <person name="Aslett M."/>
        </authorList>
    </citation>
    <scope>NUCLEOTIDE SEQUENCE [LARGE SCALE GENOMIC DNA]</scope>
    <source>
        <strain evidence="7 8">Db11</strain>
    </source>
</reference>
<accession>A0ABC9IMZ8</accession>
<dbReference type="AlphaFoldDB" id="A0ABC9IMZ8"/>
<dbReference type="SUPFAM" id="SSF49401">
    <property type="entry name" value="Bacterial adhesins"/>
    <property type="match status" value="1"/>
</dbReference>
<keyword evidence="4" id="KW-0281">Fimbrium</keyword>
<dbReference type="InterPro" id="IPR008966">
    <property type="entry name" value="Adhesion_dom_sf"/>
</dbReference>
<gene>
    <name evidence="7" type="ORF">SMDB11_3385</name>
</gene>
<dbReference type="RefSeq" id="WP_025304212.1">
    <property type="nucleotide sequence ID" value="NZ_HG326223.1"/>
</dbReference>
<dbReference type="InterPro" id="IPR000259">
    <property type="entry name" value="Adhesion_dom_fimbrial"/>
</dbReference>
<dbReference type="Gene3D" id="2.60.40.1090">
    <property type="entry name" value="Fimbrial-type adhesion domain"/>
    <property type="match status" value="1"/>
</dbReference>
<dbReference type="KEGG" id="smac:SMDB11_3385"/>
<dbReference type="InterPro" id="IPR036937">
    <property type="entry name" value="Adhesion_dom_fimbrial_sf"/>
</dbReference>
<protein>
    <submittedName>
        <fullName evidence="7">Fimbrial protein</fullName>
    </submittedName>
</protein>
<comment type="similarity">
    <text evidence="2">Belongs to the fimbrial protein family.</text>
</comment>
<evidence type="ECO:0000313" key="7">
    <source>
        <dbReference type="EMBL" id="CDG13950.1"/>
    </source>
</evidence>
<dbReference type="PANTHER" id="PTHR33420:SF3">
    <property type="entry name" value="FIMBRIAL SUBUNIT ELFA"/>
    <property type="match status" value="1"/>
</dbReference>
<dbReference type="Proteomes" id="UP000018979">
    <property type="component" value="Chromosome I"/>
</dbReference>
<evidence type="ECO:0000256" key="4">
    <source>
        <dbReference type="ARBA" id="ARBA00023263"/>
    </source>
</evidence>
<organism evidence="7 8">
    <name type="scientific">Serratia marcescens subsp. marcescens Db11</name>
    <dbReference type="NCBI Taxonomy" id="273526"/>
    <lineage>
        <taxon>Bacteria</taxon>
        <taxon>Pseudomonadati</taxon>
        <taxon>Pseudomonadota</taxon>
        <taxon>Gammaproteobacteria</taxon>
        <taxon>Enterobacterales</taxon>
        <taxon>Yersiniaceae</taxon>
        <taxon>Serratia</taxon>
    </lineage>
</organism>
<sequence>MKKYLVASALACAAISSSAFASDGVINFTGKIIDNACVVNPTLNVQMGDVAAAAFKNVGDESGARKFDLELKDCPANLSSAKVTLDGAADDNNTELFKLNDGGATGLALRITGLDGKDVIPGGSSAEAKLAEGDNVLPFTAAYKSTDKVTAGDANATIQFSVAYN</sequence>
<dbReference type="Pfam" id="PF00419">
    <property type="entry name" value="Fimbrial"/>
    <property type="match status" value="1"/>
</dbReference>
<reference evidence="8" key="2">
    <citation type="submission" date="2013-11" db="EMBL/GenBank/DDBJ databases">
        <title>Genome sequences of clinical and environmental isolates of Serratia marcescens.</title>
        <authorList>
            <person name="Iguchi A."/>
            <person name="Komatsu H."/>
            <person name="Nagaya Y."/>
            <person name="Ogura Y."/>
            <person name="Katsura K."/>
            <person name="Kurokawa K."/>
            <person name="Ooka T."/>
            <person name="Hattori M."/>
            <person name="Gotoh N."/>
            <person name="Thomson N."/>
            <person name="Hayashi T."/>
        </authorList>
    </citation>
    <scope>NUCLEOTIDE SEQUENCE [LARGE SCALE GENOMIC DNA]</scope>
    <source>
        <strain evidence="8">Db11</strain>
    </source>
</reference>
<feature type="signal peptide" evidence="5">
    <location>
        <begin position="1"/>
        <end position="21"/>
    </location>
</feature>
<proteinExistence type="inferred from homology"/>
<keyword evidence="3 5" id="KW-0732">Signal</keyword>
<evidence type="ECO:0000256" key="1">
    <source>
        <dbReference type="ARBA" id="ARBA00004561"/>
    </source>
</evidence>
<evidence type="ECO:0000256" key="2">
    <source>
        <dbReference type="ARBA" id="ARBA00006671"/>
    </source>
</evidence>
<reference evidence="7 8" key="3">
    <citation type="journal article" date="2014" name="Genome Biol. Evol.">
        <title>Genome evolution and plasticity of Serratia marcescens, an important multidrug-resistant nosocomial pathogen.</title>
        <authorList>
            <person name="Iguchi A."/>
            <person name="Nagaya Y."/>
            <person name="Pradel E."/>
            <person name="Ooka T."/>
            <person name="Ogura Y."/>
            <person name="Katsura K."/>
            <person name="Kurokawa K."/>
            <person name="Oshima K."/>
            <person name="Hattori M."/>
            <person name="Parkhill J."/>
            <person name="Sebaihia M."/>
            <person name="Coulthurst S.J."/>
            <person name="Gotoh N."/>
            <person name="Thomson N.R."/>
            <person name="Ewbank J.J."/>
            <person name="Hayashi T."/>
        </authorList>
    </citation>
    <scope>NUCLEOTIDE SEQUENCE [LARGE SCALE GENOMIC DNA]</scope>
    <source>
        <strain evidence="7 8">Db11</strain>
    </source>
</reference>
<dbReference type="EMBL" id="HG326223">
    <property type="protein sequence ID" value="CDG13950.1"/>
    <property type="molecule type" value="Genomic_DNA"/>
</dbReference>
<feature type="domain" description="Fimbrial-type adhesion" evidence="6">
    <location>
        <begin position="26"/>
        <end position="164"/>
    </location>
</feature>
<evidence type="ECO:0000259" key="6">
    <source>
        <dbReference type="Pfam" id="PF00419"/>
    </source>
</evidence>
<dbReference type="InterPro" id="IPR050263">
    <property type="entry name" value="Bact_Fimbrial_Adh_Pro"/>
</dbReference>
<evidence type="ECO:0000256" key="3">
    <source>
        <dbReference type="ARBA" id="ARBA00022729"/>
    </source>
</evidence>